<comment type="similarity">
    <text evidence="3">Belongs to the RecD family. RecD2 subfamily.</text>
</comment>
<dbReference type="InterPro" id="IPR055446">
    <property type="entry name" value="RecD2_N_OB"/>
</dbReference>
<dbReference type="InterPro" id="IPR027785">
    <property type="entry name" value="UvrD-like_helicase_C"/>
</dbReference>
<dbReference type="InterPro" id="IPR006345">
    <property type="entry name" value="RecD2"/>
</dbReference>
<dbReference type="Pfam" id="PF14490">
    <property type="entry name" value="HHH_RecD2"/>
    <property type="match status" value="1"/>
</dbReference>
<evidence type="ECO:0000313" key="5">
    <source>
        <dbReference type="EMBL" id="RXI99950.1"/>
    </source>
</evidence>
<comment type="function">
    <text evidence="3">DNA-dependent ATPase and ATP-dependent 5'-3' DNA helicase. Has no activity on blunt DNA or DNA with 3'-overhangs, requires at least 10 bases of 5'-ssDNA for helicase activity.</text>
</comment>
<dbReference type="SUPFAM" id="SSF52540">
    <property type="entry name" value="P-loop containing nucleoside triphosphate hydrolases"/>
    <property type="match status" value="1"/>
</dbReference>
<dbReference type="GO" id="GO:0016887">
    <property type="term" value="F:ATP hydrolysis activity"/>
    <property type="evidence" value="ECO:0007669"/>
    <property type="project" value="RHEA"/>
</dbReference>
<accession>A0A4Q0VRR1</accession>
<keyword evidence="6" id="KW-1185">Reference proteome</keyword>
<dbReference type="GO" id="GO:0006310">
    <property type="term" value="P:DNA recombination"/>
    <property type="evidence" value="ECO:0007669"/>
    <property type="project" value="InterPro"/>
</dbReference>
<evidence type="ECO:0000256" key="3">
    <source>
        <dbReference type="HAMAP-Rule" id="MF_01488"/>
    </source>
</evidence>
<evidence type="ECO:0000256" key="1">
    <source>
        <dbReference type="ARBA" id="ARBA00022741"/>
    </source>
</evidence>
<keyword evidence="1 3" id="KW-0547">Nucleotide-binding</keyword>
<comment type="caution">
    <text evidence="5">The sequence shown here is derived from an EMBL/GenBank/DDBJ whole genome shotgun (WGS) entry which is preliminary data.</text>
</comment>
<keyword evidence="3" id="KW-0378">Hydrolase</keyword>
<dbReference type="Proteomes" id="UP000290649">
    <property type="component" value="Unassembled WGS sequence"/>
</dbReference>
<feature type="domain" description="AAA+ ATPase" evidence="4">
    <location>
        <begin position="358"/>
        <end position="555"/>
    </location>
</feature>
<keyword evidence="2 3" id="KW-0067">ATP-binding</keyword>
<dbReference type="InterPro" id="IPR027417">
    <property type="entry name" value="P-loop_NTPase"/>
</dbReference>
<dbReference type="HAMAP" id="MF_01488">
    <property type="entry name" value="RecD2"/>
    <property type="match status" value="1"/>
</dbReference>
<dbReference type="GO" id="GO:0009338">
    <property type="term" value="C:exodeoxyribonuclease V complex"/>
    <property type="evidence" value="ECO:0007669"/>
    <property type="project" value="TreeGrafter"/>
</dbReference>
<dbReference type="InterPro" id="IPR041451">
    <property type="entry name" value="RecD2_SH13"/>
</dbReference>
<dbReference type="GO" id="GO:0043139">
    <property type="term" value="F:5'-3' DNA helicase activity"/>
    <property type="evidence" value="ECO:0007669"/>
    <property type="project" value="UniProtKB-UniRule"/>
</dbReference>
<name>A0A4Q0VRR1_9BACI</name>
<dbReference type="NCBIfam" id="TIGR01448">
    <property type="entry name" value="recD_rel"/>
    <property type="match status" value="1"/>
</dbReference>
<comment type="catalytic activity">
    <reaction evidence="3">
        <text>ATP + H2O = ADP + phosphate + H(+)</text>
        <dbReference type="Rhea" id="RHEA:13065"/>
        <dbReference type="ChEBI" id="CHEBI:15377"/>
        <dbReference type="ChEBI" id="CHEBI:15378"/>
        <dbReference type="ChEBI" id="CHEBI:30616"/>
        <dbReference type="ChEBI" id="CHEBI:43474"/>
        <dbReference type="ChEBI" id="CHEBI:456216"/>
        <dbReference type="EC" id="5.6.2.3"/>
    </reaction>
</comment>
<dbReference type="Pfam" id="PF13245">
    <property type="entry name" value="AAA_19"/>
    <property type="match status" value="1"/>
</dbReference>
<dbReference type="SMART" id="SM00382">
    <property type="entry name" value="AAA"/>
    <property type="match status" value="1"/>
</dbReference>
<dbReference type="PANTHER" id="PTHR43788:SF6">
    <property type="entry name" value="DNA HELICASE B"/>
    <property type="match status" value="1"/>
</dbReference>
<dbReference type="Pfam" id="PF23139">
    <property type="entry name" value="OB_YrrC"/>
    <property type="match status" value="1"/>
</dbReference>
<keyword evidence="3" id="KW-0238">DNA-binding</keyword>
<dbReference type="Pfam" id="PF13538">
    <property type="entry name" value="UvrD_C_2"/>
    <property type="match status" value="1"/>
</dbReference>
<dbReference type="InterPro" id="IPR029493">
    <property type="entry name" value="RecD2-like_HHH"/>
</dbReference>
<dbReference type="CDD" id="cd18809">
    <property type="entry name" value="SF1_C_RecD"/>
    <property type="match status" value="1"/>
</dbReference>
<evidence type="ECO:0000313" key="6">
    <source>
        <dbReference type="Proteomes" id="UP000290649"/>
    </source>
</evidence>
<reference evidence="5 6" key="1">
    <citation type="journal article" date="2019" name="Int. J. Syst. Evol. Microbiol.">
        <title>Anaerobacillus alkaliphilus sp. nov., a novel alkaliphilic and moderately halophilic bacterium.</title>
        <authorList>
            <person name="Borsodi A.K."/>
            <person name="Aszalos J.M."/>
            <person name="Bihari P."/>
            <person name="Nagy I."/>
            <person name="Schumann P."/>
            <person name="Sproer C."/>
            <person name="Kovacs A.L."/>
            <person name="Boka K."/>
            <person name="Dobosy P."/>
            <person name="Ovari M."/>
            <person name="Szili-Kovacs T."/>
            <person name="Toth E."/>
        </authorList>
    </citation>
    <scope>NUCLEOTIDE SEQUENCE [LARGE SCALE GENOMIC DNA]</scope>
    <source>
        <strain evidence="5 6">B16-10</strain>
    </source>
</reference>
<dbReference type="EC" id="5.6.2.3" evidence="3"/>
<dbReference type="GO" id="GO:0017116">
    <property type="term" value="F:single-stranded DNA helicase activity"/>
    <property type="evidence" value="ECO:0007669"/>
    <property type="project" value="TreeGrafter"/>
</dbReference>
<evidence type="ECO:0000259" key="4">
    <source>
        <dbReference type="SMART" id="SM00382"/>
    </source>
</evidence>
<proteinExistence type="inferred from homology"/>
<organism evidence="5 6">
    <name type="scientific">Anaerobacillus alkaliphilus</name>
    <dbReference type="NCBI Taxonomy" id="1548597"/>
    <lineage>
        <taxon>Bacteria</taxon>
        <taxon>Bacillati</taxon>
        <taxon>Bacillota</taxon>
        <taxon>Bacilli</taxon>
        <taxon>Bacillales</taxon>
        <taxon>Bacillaceae</taxon>
        <taxon>Anaerobacillus</taxon>
    </lineage>
</organism>
<keyword evidence="3 5" id="KW-0347">Helicase</keyword>
<keyword evidence="3" id="KW-0413">Isomerase</keyword>
<dbReference type="CDD" id="cd17933">
    <property type="entry name" value="DEXSc_RecD-like"/>
    <property type="match status" value="1"/>
</dbReference>
<dbReference type="Gene3D" id="1.10.10.2220">
    <property type="match status" value="1"/>
</dbReference>
<dbReference type="GO" id="GO:0003677">
    <property type="term" value="F:DNA binding"/>
    <property type="evidence" value="ECO:0007669"/>
    <property type="project" value="UniProtKB-UniRule"/>
</dbReference>
<dbReference type="EMBL" id="QOUX01000042">
    <property type="protein sequence ID" value="RXI99950.1"/>
    <property type="molecule type" value="Genomic_DNA"/>
</dbReference>
<dbReference type="InterPro" id="IPR050534">
    <property type="entry name" value="Coronavir_polyprotein_1ab"/>
</dbReference>
<protein>
    <recommendedName>
        <fullName evidence="3">ATP-dependent RecD2 DNA helicase</fullName>
        <ecNumber evidence="3">5.6.2.3</ecNumber>
    </recommendedName>
    <alternativeName>
        <fullName evidence="3">DNA 5'-3' helicase subunit RecD2</fullName>
    </alternativeName>
</protein>
<dbReference type="GO" id="GO:0005524">
    <property type="term" value="F:ATP binding"/>
    <property type="evidence" value="ECO:0007669"/>
    <property type="project" value="UniProtKB-UniRule"/>
</dbReference>
<dbReference type="Gene3D" id="2.30.30.940">
    <property type="match status" value="1"/>
</dbReference>
<evidence type="ECO:0000256" key="2">
    <source>
        <dbReference type="ARBA" id="ARBA00022840"/>
    </source>
</evidence>
<dbReference type="PANTHER" id="PTHR43788">
    <property type="entry name" value="DNA2/NAM7 HELICASE FAMILY MEMBER"/>
    <property type="match status" value="1"/>
</dbReference>
<dbReference type="InterPro" id="IPR003593">
    <property type="entry name" value="AAA+_ATPase"/>
</dbReference>
<feature type="binding site" evidence="3">
    <location>
        <begin position="369"/>
        <end position="373"/>
    </location>
    <ligand>
        <name>ATP</name>
        <dbReference type="ChEBI" id="CHEBI:30616"/>
    </ligand>
</feature>
<gene>
    <name evidence="3" type="primary">recD2</name>
    <name evidence="5" type="ORF">DS745_13845</name>
</gene>
<dbReference type="Gene3D" id="3.40.50.300">
    <property type="entry name" value="P-loop containing nucleotide triphosphate hydrolases"/>
    <property type="match status" value="2"/>
</dbReference>
<dbReference type="OrthoDB" id="9803432at2"/>
<dbReference type="Pfam" id="PF18335">
    <property type="entry name" value="SH3_13"/>
    <property type="match status" value="1"/>
</dbReference>
<dbReference type="AlphaFoldDB" id="A0A4Q0VRR1"/>
<sequence length="761" mass="85770">MEEVKIMVVENQNDSPFIKGELVNVIYMNEENFYTVARVKVLNTNLELLDKVIAIVGTLPKLDEDHPYTFYGKILEHPKFGQQFQVSSFEKEMPKTSEGIIRYLSSDRFKGIGRKTAEAIVERLGEQAISKIIENKDILKEIPSLKDEKIQIIYEQVIENQGIEQVLIELYKYGFGPQMAMKIFQAYKEETLQVLKNNPYQLIYDVEGIGFARADALGQAIGFTKGQPERIHAGCLHIVQEMSLQEGHVYVIRDSLIREAISLLSDNNYNLSVEDVEKQLVFLEEEGQLIVEGENVYLPSLFFAEKGLVTSISNLLSNNQHIEEFPEAEFLKAIGETEEELKIEYAPSQKEAIKTALQSGMMILTGGPGTGKTTVIKGIVESYAKLHGLSLNKRDYGKNNPFPIILVAPTGRAAKRMSEATGLPAETIHRLLGWKGGHSGFEKDEDNPIEGKLLIVDEVSMVDIWLANQLFKSLPSSIQVILVGDEDQLPSVGPGQVLSELLHSNVIPTVNLIDIYRQAKESSIIQLAHKMKEGQLPGDITDAKSDRRFFACSQDQVISVIEQVCQNAMKKGYSAREIQVLAPMYRGNAGIEALNIKLQSIFNPKKERQREIVFGEVTYRVGDVVLQLVNNSEENVFNGDRGEIVAIMFAKENVEKQDQIVISFEGIEVVYTKQDLNQITLAYCCSVHKSQGSEFPIVIMPIVKGYHRMLRRNLVYTGITRAKEFLILCGEVKAFQTAIQQQNEMQRNTKLREKLIEQCRL</sequence>